<dbReference type="GO" id="GO:0006260">
    <property type="term" value="P:DNA replication"/>
    <property type="evidence" value="ECO:0007669"/>
    <property type="project" value="InterPro"/>
</dbReference>
<gene>
    <name evidence="2" type="ORF">S01H1_34740</name>
</gene>
<proteinExistence type="predicted"/>
<feature type="domain" description="SF4 helicase" evidence="1">
    <location>
        <begin position="17"/>
        <end position="250"/>
    </location>
</feature>
<dbReference type="EMBL" id="BARS01021652">
    <property type="protein sequence ID" value="GAG06065.1"/>
    <property type="molecule type" value="Genomic_DNA"/>
</dbReference>
<evidence type="ECO:0000259" key="1">
    <source>
        <dbReference type="PROSITE" id="PS51199"/>
    </source>
</evidence>
<dbReference type="SUPFAM" id="SSF52540">
    <property type="entry name" value="P-loop containing nucleoside triphosphate hydrolases"/>
    <property type="match status" value="1"/>
</dbReference>
<comment type="caution">
    <text evidence="2">The sequence shown here is derived from an EMBL/GenBank/DDBJ whole genome shotgun (WGS) entry which is preliminary data.</text>
</comment>
<dbReference type="AlphaFoldDB" id="X0UKE4"/>
<evidence type="ECO:0000313" key="2">
    <source>
        <dbReference type="EMBL" id="GAG06065.1"/>
    </source>
</evidence>
<feature type="non-terminal residue" evidence="2">
    <location>
        <position position="250"/>
    </location>
</feature>
<dbReference type="PROSITE" id="PS51199">
    <property type="entry name" value="SF4_HELICASE"/>
    <property type="match status" value="1"/>
</dbReference>
<name>X0UKE4_9ZZZZ</name>
<dbReference type="Pfam" id="PF03796">
    <property type="entry name" value="DnaB_C"/>
    <property type="match status" value="1"/>
</dbReference>
<sequence>MPLYSFNKDMGKIRESMGKPFDGIPSGIKALDDKILGFGKGELCIIGGRPGLGKSSLARDILLYNSHPEIEAACDVGFLCTMEMPAYEICNYMAATLAKISFRKIQQRCATKREIERFNIKCGELIEYQIYIQDNSSTTPETIRNDLETISKDSSISYLIVDYLQLMSLHKPVESREREIAEIGRDLKAIAMEFNIPVIALSQLSRKAEFRESSRPRITDLRESGSLEQDTSKVILIHRPSYHLQQDDPN</sequence>
<dbReference type="InterPro" id="IPR007694">
    <property type="entry name" value="DNA_helicase_DnaB-like_C"/>
</dbReference>
<dbReference type="GO" id="GO:0003678">
    <property type="term" value="F:DNA helicase activity"/>
    <property type="evidence" value="ECO:0007669"/>
    <property type="project" value="InterPro"/>
</dbReference>
<dbReference type="GO" id="GO:0005829">
    <property type="term" value="C:cytosol"/>
    <property type="evidence" value="ECO:0007669"/>
    <property type="project" value="TreeGrafter"/>
</dbReference>
<reference evidence="2" key="1">
    <citation type="journal article" date="2014" name="Front. Microbiol.">
        <title>High frequency of phylogenetically diverse reductive dehalogenase-homologous genes in deep subseafloor sedimentary metagenomes.</title>
        <authorList>
            <person name="Kawai M."/>
            <person name="Futagami T."/>
            <person name="Toyoda A."/>
            <person name="Takaki Y."/>
            <person name="Nishi S."/>
            <person name="Hori S."/>
            <person name="Arai W."/>
            <person name="Tsubouchi T."/>
            <person name="Morono Y."/>
            <person name="Uchiyama I."/>
            <person name="Ito T."/>
            <person name="Fujiyama A."/>
            <person name="Inagaki F."/>
            <person name="Takami H."/>
        </authorList>
    </citation>
    <scope>NUCLEOTIDE SEQUENCE</scope>
    <source>
        <strain evidence="2">Expedition CK06-06</strain>
    </source>
</reference>
<dbReference type="Gene3D" id="3.40.50.300">
    <property type="entry name" value="P-loop containing nucleotide triphosphate hydrolases"/>
    <property type="match status" value="1"/>
</dbReference>
<dbReference type="PANTHER" id="PTHR30153:SF2">
    <property type="entry name" value="REPLICATIVE DNA HELICASE"/>
    <property type="match status" value="1"/>
</dbReference>
<dbReference type="PANTHER" id="PTHR30153">
    <property type="entry name" value="REPLICATIVE DNA HELICASE DNAB"/>
    <property type="match status" value="1"/>
</dbReference>
<dbReference type="GO" id="GO:0005524">
    <property type="term" value="F:ATP binding"/>
    <property type="evidence" value="ECO:0007669"/>
    <property type="project" value="InterPro"/>
</dbReference>
<dbReference type="InterPro" id="IPR027417">
    <property type="entry name" value="P-loop_NTPase"/>
</dbReference>
<organism evidence="2">
    <name type="scientific">marine sediment metagenome</name>
    <dbReference type="NCBI Taxonomy" id="412755"/>
    <lineage>
        <taxon>unclassified sequences</taxon>
        <taxon>metagenomes</taxon>
        <taxon>ecological metagenomes</taxon>
    </lineage>
</organism>
<protein>
    <recommendedName>
        <fullName evidence="1">SF4 helicase domain-containing protein</fullName>
    </recommendedName>
</protein>
<accession>X0UKE4</accession>